<keyword evidence="1" id="KW-0175">Coiled coil</keyword>
<dbReference type="EMBL" id="CAKLBY020000297">
    <property type="protein sequence ID" value="CAK7943262.1"/>
    <property type="molecule type" value="Genomic_DNA"/>
</dbReference>
<organism evidence="3 4">
    <name type="scientific">Peronospora matthiolae</name>
    <dbReference type="NCBI Taxonomy" id="2874970"/>
    <lineage>
        <taxon>Eukaryota</taxon>
        <taxon>Sar</taxon>
        <taxon>Stramenopiles</taxon>
        <taxon>Oomycota</taxon>
        <taxon>Peronosporomycetes</taxon>
        <taxon>Peronosporales</taxon>
        <taxon>Peronosporaceae</taxon>
        <taxon>Peronospora</taxon>
    </lineage>
</organism>
<evidence type="ECO:0000256" key="2">
    <source>
        <dbReference type="SAM" id="MobiDB-lite"/>
    </source>
</evidence>
<feature type="region of interest" description="Disordered" evidence="2">
    <location>
        <begin position="1"/>
        <end position="109"/>
    </location>
</feature>
<proteinExistence type="predicted"/>
<reference evidence="3" key="1">
    <citation type="submission" date="2024-01" db="EMBL/GenBank/DDBJ databases">
        <authorList>
            <person name="Webb A."/>
        </authorList>
    </citation>
    <scope>NUCLEOTIDE SEQUENCE</scope>
    <source>
        <strain evidence="3">Pm1</strain>
    </source>
</reference>
<dbReference type="Proteomes" id="UP001162060">
    <property type="component" value="Unassembled WGS sequence"/>
</dbReference>
<feature type="compositionally biased region" description="Low complexity" evidence="2">
    <location>
        <begin position="58"/>
        <end position="69"/>
    </location>
</feature>
<evidence type="ECO:0000313" key="4">
    <source>
        <dbReference type="Proteomes" id="UP001162060"/>
    </source>
</evidence>
<evidence type="ECO:0000313" key="3">
    <source>
        <dbReference type="EMBL" id="CAK7943262.1"/>
    </source>
</evidence>
<sequence length="243" mass="27080">MAEGIDTLQSLFSHSKRSFSDGPSSNTAGGSRHTARRDPEHRQSAGREAPICPSPVDSHASGRGNSSGRSSHRGGSRYAPLGSFDHRLSPPKDVVVAGTPDPARGSDQLNVQELNRLTEQLQDDLAHERTRRYGLEDLARDNYNSLTHVRSDDRVAFAFAQLEKERSTRSLRDELAAARRDIAELREQFASLVDQTGSLKRTTRRWSRLSTAEVFFSSRNGLVLIVRAETTNVNRCMRTHLTR</sequence>
<accession>A0AAV1VCH5</accession>
<protein>
    <submittedName>
        <fullName evidence="3">Uncharacterized protein</fullName>
    </submittedName>
</protein>
<feature type="compositionally biased region" description="Basic and acidic residues" evidence="2">
    <location>
        <begin position="36"/>
        <end position="45"/>
    </location>
</feature>
<gene>
    <name evidence="3" type="ORF">PM001_LOCUS28412</name>
</gene>
<name>A0AAV1VCH5_9STRA</name>
<dbReference type="AlphaFoldDB" id="A0AAV1VCH5"/>
<evidence type="ECO:0000256" key="1">
    <source>
        <dbReference type="SAM" id="Coils"/>
    </source>
</evidence>
<comment type="caution">
    <text evidence="3">The sequence shown here is derived from an EMBL/GenBank/DDBJ whole genome shotgun (WGS) entry which is preliminary data.</text>
</comment>
<feature type="coiled-coil region" evidence="1">
    <location>
        <begin position="168"/>
        <end position="195"/>
    </location>
</feature>